<dbReference type="EMBL" id="JACVVX010000003">
    <property type="protein sequence ID" value="MBD0415596.1"/>
    <property type="molecule type" value="Genomic_DNA"/>
</dbReference>
<comment type="subcellular location">
    <subcellularLocation>
        <location evidence="1">Cell inner membrane</location>
        <topology evidence="1">Peripheral membrane protein</topology>
    </subcellularLocation>
</comment>
<accession>A0A8J6PL39</accession>
<evidence type="ECO:0000256" key="3">
    <source>
        <dbReference type="ARBA" id="ARBA00022448"/>
    </source>
</evidence>
<dbReference type="InterPro" id="IPR047641">
    <property type="entry name" value="ABC_transpr_MalK/UgpC-like"/>
</dbReference>
<dbReference type="Proteomes" id="UP000643405">
    <property type="component" value="Unassembled WGS sequence"/>
</dbReference>
<dbReference type="PROSITE" id="PS00211">
    <property type="entry name" value="ABC_TRANSPORTER_1"/>
    <property type="match status" value="1"/>
</dbReference>
<evidence type="ECO:0000259" key="6">
    <source>
        <dbReference type="PROSITE" id="PS50893"/>
    </source>
</evidence>
<name>A0A8J6PL39_9HYPH</name>
<evidence type="ECO:0000256" key="5">
    <source>
        <dbReference type="ARBA" id="ARBA00022840"/>
    </source>
</evidence>
<dbReference type="GO" id="GO:0055052">
    <property type="term" value="C:ATP-binding cassette (ABC) transporter complex, substrate-binding subunit-containing"/>
    <property type="evidence" value="ECO:0007669"/>
    <property type="project" value="TreeGrafter"/>
</dbReference>
<keyword evidence="8" id="KW-1185">Reference proteome</keyword>
<dbReference type="InterPro" id="IPR003593">
    <property type="entry name" value="AAA+_ATPase"/>
</dbReference>
<evidence type="ECO:0000256" key="1">
    <source>
        <dbReference type="ARBA" id="ARBA00004417"/>
    </source>
</evidence>
<evidence type="ECO:0000313" key="7">
    <source>
        <dbReference type="EMBL" id="MBD0415596.1"/>
    </source>
</evidence>
<reference evidence="7" key="1">
    <citation type="submission" date="2020-09" db="EMBL/GenBank/DDBJ databases">
        <title>Genome seq and assembly of Tianweitania sp.</title>
        <authorList>
            <person name="Chhetri G."/>
        </authorList>
    </citation>
    <scope>NUCLEOTIDE SEQUENCE</scope>
    <source>
        <strain evidence="7">Rool2</strain>
    </source>
</reference>
<dbReference type="InterPro" id="IPR013611">
    <property type="entry name" value="Transp-assoc_OB_typ2"/>
</dbReference>
<dbReference type="Gene3D" id="2.40.50.100">
    <property type="match status" value="1"/>
</dbReference>
<keyword evidence="3" id="KW-0813">Transport</keyword>
<evidence type="ECO:0000313" key="8">
    <source>
        <dbReference type="Proteomes" id="UP000643405"/>
    </source>
</evidence>
<dbReference type="FunFam" id="3.40.50.300:FF:000042">
    <property type="entry name" value="Maltose/maltodextrin ABC transporter, ATP-binding protein"/>
    <property type="match status" value="1"/>
</dbReference>
<sequence>MTGSIHEKAKIELRDVRKSFGAVNVIQGLDLTIEGGEFVVFVGPSGCGKSTLLRMIAGLEDVTSGDILIAGRDVTDLDPSRRGIAMVFQSYALYPHMNVRENLSFGLEMAKTPRDEIERQVQAAAQILKIEPLLDRRPGQLSGGQRQRVAIGRAIVRKPLAFLFDEPLSNLDAELRVSMRIEIARLHRELGNTMIYVTHDQTEAMTLSDRIVVLRDGVIEQVGTPREVYEDPNNLFVAGFIGSPRMNFVDAVYMAKNHIGVADAVMPIPQPLIGISEGENVKLGIRPEHLTVGDRRKDALRVKVDFSEYLGSTRYIYCYLPSGEMLTVEQRDGRYFSPGEEAWLSCEPECLRLFTADGRRLRPAALHVEATP</sequence>
<dbReference type="PANTHER" id="PTHR43875">
    <property type="entry name" value="MALTODEXTRIN IMPORT ATP-BINDING PROTEIN MSMX"/>
    <property type="match status" value="1"/>
</dbReference>
<dbReference type="Pfam" id="PF08402">
    <property type="entry name" value="TOBE_2"/>
    <property type="match status" value="1"/>
</dbReference>
<dbReference type="GO" id="GO:0005524">
    <property type="term" value="F:ATP binding"/>
    <property type="evidence" value="ECO:0007669"/>
    <property type="project" value="UniProtKB-KW"/>
</dbReference>
<protein>
    <submittedName>
        <fullName evidence="7">sn-glycerol-3-phosphate ABC transporter ATP-binding protein UgpC</fullName>
    </submittedName>
</protein>
<gene>
    <name evidence="7" type="primary">ugpC</name>
    <name evidence="7" type="ORF">ICI42_13075</name>
</gene>
<dbReference type="PANTHER" id="PTHR43875:SF3">
    <property type="entry name" value="MALTOSE_MALTODEXTRIN IMPORT ATP-BINDING PROTEIN MALK"/>
    <property type="match status" value="1"/>
</dbReference>
<keyword evidence="4" id="KW-0547">Nucleotide-binding</keyword>
<evidence type="ECO:0000256" key="2">
    <source>
        <dbReference type="ARBA" id="ARBA00005417"/>
    </source>
</evidence>
<dbReference type="CDD" id="cd03301">
    <property type="entry name" value="ABC_MalK_N"/>
    <property type="match status" value="1"/>
</dbReference>
<dbReference type="Gene3D" id="2.40.50.140">
    <property type="entry name" value="Nucleic acid-binding proteins"/>
    <property type="match status" value="1"/>
</dbReference>
<organism evidence="7 8">
    <name type="scientific">Oryzicola mucosus</name>
    <dbReference type="NCBI Taxonomy" id="2767425"/>
    <lineage>
        <taxon>Bacteria</taxon>
        <taxon>Pseudomonadati</taxon>
        <taxon>Pseudomonadota</taxon>
        <taxon>Alphaproteobacteria</taxon>
        <taxon>Hyphomicrobiales</taxon>
        <taxon>Phyllobacteriaceae</taxon>
        <taxon>Oryzicola</taxon>
    </lineage>
</organism>
<dbReference type="InterPro" id="IPR003439">
    <property type="entry name" value="ABC_transporter-like_ATP-bd"/>
</dbReference>
<keyword evidence="5 7" id="KW-0067">ATP-binding</keyword>
<dbReference type="SMART" id="SM00382">
    <property type="entry name" value="AAA"/>
    <property type="match status" value="1"/>
</dbReference>
<dbReference type="InterPro" id="IPR017871">
    <property type="entry name" value="ABC_transporter-like_CS"/>
</dbReference>
<dbReference type="InterPro" id="IPR008995">
    <property type="entry name" value="Mo/tungstate-bd_C_term_dom"/>
</dbReference>
<dbReference type="SUPFAM" id="SSF52540">
    <property type="entry name" value="P-loop containing nucleoside triphosphate hydrolases"/>
    <property type="match status" value="1"/>
</dbReference>
<dbReference type="InterPro" id="IPR015855">
    <property type="entry name" value="ABC_transpr_MalK-like"/>
</dbReference>
<dbReference type="Pfam" id="PF00005">
    <property type="entry name" value="ABC_tran"/>
    <property type="match status" value="1"/>
</dbReference>
<dbReference type="AlphaFoldDB" id="A0A8J6PL39"/>
<dbReference type="InterPro" id="IPR027417">
    <property type="entry name" value="P-loop_NTPase"/>
</dbReference>
<dbReference type="SUPFAM" id="SSF50331">
    <property type="entry name" value="MOP-like"/>
    <property type="match status" value="1"/>
</dbReference>
<dbReference type="InterPro" id="IPR012340">
    <property type="entry name" value="NA-bd_OB-fold"/>
</dbReference>
<dbReference type="RefSeq" id="WP_188164997.1">
    <property type="nucleotide sequence ID" value="NZ_JACVVX010000003.1"/>
</dbReference>
<comment type="similarity">
    <text evidence="2">Belongs to the ABC transporter superfamily.</text>
</comment>
<dbReference type="NCBIfam" id="NF008653">
    <property type="entry name" value="PRK11650.1"/>
    <property type="match status" value="1"/>
</dbReference>
<dbReference type="PROSITE" id="PS50893">
    <property type="entry name" value="ABC_TRANSPORTER_2"/>
    <property type="match status" value="1"/>
</dbReference>
<dbReference type="Gene3D" id="3.40.50.300">
    <property type="entry name" value="P-loop containing nucleotide triphosphate hydrolases"/>
    <property type="match status" value="1"/>
</dbReference>
<dbReference type="GO" id="GO:0015423">
    <property type="term" value="F:ABC-type maltose transporter activity"/>
    <property type="evidence" value="ECO:0007669"/>
    <property type="project" value="TreeGrafter"/>
</dbReference>
<evidence type="ECO:0000256" key="4">
    <source>
        <dbReference type="ARBA" id="ARBA00022741"/>
    </source>
</evidence>
<feature type="domain" description="ABC transporter" evidence="6">
    <location>
        <begin position="11"/>
        <end position="241"/>
    </location>
</feature>
<dbReference type="GO" id="GO:0016887">
    <property type="term" value="F:ATP hydrolysis activity"/>
    <property type="evidence" value="ECO:0007669"/>
    <property type="project" value="InterPro"/>
</dbReference>
<proteinExistence type="inferred from homology"/>
<dbReference type="GO" id="GO:1990060">
    <property type="term" value="C:maltose transport complex"/>
    <property type="evidence" value="ECO:0007669"/>
    <property type="project" value="TreeGrafter"/>
</dbReference>
<comment type="caution">
    <text evidence="7">The sequence shown here is derived from an EMBL/GenBank/DDBJ whole genome shotgun (WGS) entry which is preliminary data.</text>
</comment>